<evidence type="ECO:0008006" key="3">
    <source>
        <dbReference type="Google" id="ProtNLM"/>
    </source>
</evidence>
<dbReference type="PATRIC" id="fig|1114972.6.peg.1027"/>
<dbReference type="InterPro" id="IPR016888">
    <property type="entry name" value="UCP028498"/>
</dbReference>
<dbReference type="Proteomes" id="UP000051999">
    <property type="component" value="Unassembled WGS sequence"/>
</dbReference>
<accession>A0A0R1RJ20</accession>
<name>A0A0R1RJ20_9LACO</name>
<comment type="caution">
    <text evidence="1">The sequence shown here is derived from an EMBL/GenBank/DDBJ whole genome shotgun (WGS) entry which is preliminary data.</text>
</comment>
<organism evidence="1 2">
    <name type="scientific">Furfurilactobacillus rossiae DSM 15814</name>
    <dbReference type="NCBI Taxonomy" id="1114972"/>
    <lineage>
        <taxon>Bacteria</taxon>
        <taxon>Bacillati</taxon>
        <taxon>Bacillota</taxon>
        <taxon>Bacilli</taxon>
        <taxon>Lactobacillales</taxon>
        <taxon>Lactobacillaceae</taxon>
        <taxon>Furfurilactobacillus</taxon>
    </lineage>
</organism>
<evidence type="ECO:0000313" key="2">
    <source>
        <dbReference type="Proteomes" id="UP000051999"/>
    </source>
</evidence>
<dbReference type="EMBL" id="AZFF01000018">
    <property type="protein sequence ID" value="KRL53480.1"/>
    <property type="molecule type" value="Genomic_DNA"/>
</dbReference>
<sequence length="138" mass="15723">MTTLVNENLHWTTQQLTAFASANDMQISPFYSDGKTYGTPLWIWSVTANRALYVRAWHGTHSSWYRSAVEQGAGRMHLAGRNYHILFKPVMDPNIIQTVNLAYQAKYTNSPYLAGMVNVAAQQSTLCVLPRDKDRRKE</sequence>
<dbReference type="OrthoDB" id="162563at2"/>
<dbReference type="RefSeq" id="WP_017260418.1">
    <property type="nucleotide sequence ID" value="NZ_AUAW01000021.1"/>
</dbReference>
<gene>
    <name evidence="1" type="ORF">FD35_GL001016</name>
</gene>
<dbReference type="STRING" id="1114972.FD35_GL001016"/>
<proteinExistence type="predicted"/>
<dbReference type="eggNOG" id="COG4334">
    <property type="taxonomic scope" value="Bacteria"/>
</dbReference>
<reference evidence="1 2" key="1">
    <citation type="journal article" date="2015" name="Genome Announc.">
        <title>Expanding the biotechnology potential of lactobacilli through comparative genomics of 213 strains and associated genera.</title>
        <authorList>
            <person name="Sun Z."/>
            <person name="Harris H.M."/>
            <person name="McCann A."/>
            <person name="Guo C."/>
            <person name="Argimon S."/>
            <person name="Zhang W."/>
            <person name="Yang X."/>
            <person name="Jeffery I.B."/>
            <person name="Cooney J.C."/>
            <person name="Kagawa T.F."/>
            <person name="Liu W."/>
            <person name="Song Y."/>
            <person name="Salvetti E."/>
            <person name="Wrobel A."/>
            <person name="Rasinkangas P."/>
            <person name="Parkhill J."/>
            <person name="Rea M.C."/>
            <person name="O'Sullivan O."/>
            <person name="Ritari J."/>
            <person name="Douillard F.P."/>
            <person name="Paul Ross R."/>
            <person name="Yang R."/>
            <person name="Briner A.E."/>
            <person name="Felis G.E."/>
            <person name="de Vos W.M."/>
            <person name="Barrangou R."/>
            <person name="Klaenhammer T.R."/>
            <person name="Caufield P.W."/>
            <person name="Cui Y."/>
            <person name="Zhang H."/>
            <person name="O'Toole P.W."/>
        </authorList>
    </citation>
    <scope>NUCLEOTIDE SEQUENCE [LARGE SCALE GENOMIC DNA]</scope>
    <source>
        <strain evidence="1 2">DSM 15814</strain>
    </source>
</reference>
<evidence type="ECO:0000313" key="1">
    <source>
        <dbReference type="EMBL" id="KRL53480.1"/>
    </source>
</evidence>
<dbReference type="Pfam" id="PF10012">
    <property type="entry name" value="DUF2255"/>
    <property type="match status" value="1"/>
</dbReference>
<protein>
    <recommendedName>
        <fullName evidence="3">DUF2255 domain-containing protein</fullName>
    </recommendedName>
</protein>
<keyword evidence="2" id="KW-1185">Reference proteome</keyword>
<dbReference type="AlphaFoldDB" id="A0A0R1RJ20"/>